<evidence type="ECO:0000259" key="1">
    <source>
        <dbReference type="Pfam" id="PF15607"/>
    </source>
</evidence>
<gene>
    <name evidence="2" type="ORF">AB8O55_19815</name>
</gene>
<dbReference type="RefSeq" id="WP_369775163.1">
    <property type="nucleotide sequence ID" value="NZ_JBGEHV010000040.1"/>
</dbReference>
<evidence type="ECO:0000313" key="3">
    <source>
        <dbReference type="Proteomes" id="UP001564626"/>
    </source>
</evidence>
<feature type="domain" description="Bacterial toxin 44" evidence="1">
    <location>
        <begin position="229"/>
        <end position="324"/>
    </location>
</feature>
<sequence length="363" mass="40422">MLSYESVYNAPVDELKAAVDAWSEQVGKLKSLEADMNETVLMPVQTCGWTGQDASAAISFIDQTSQEFADAVAQATGIRDILQEAHDAIRTAKERLHTIAETEAPDKGLKVSGSGEVEADSWIPGSDWWNEEEIQQISLEIDRARVNATEADDNAAAALRRNVAEDHDFNAPTHQTLAEAEAAISEGRFNKAEKLMFDEMMRNVGSDEVKEMRENLDSKLTTPEAFLDWFNQVKTGAEWDHKPILEEELGLEVQQEYNLKIPGDPEGRSVSYDMWSNIHYGYVGAAAGFDAETLIQGASISEGATGRDDAGDQVTMRAGIELYEKYGDDLTQEQFHQEMIKTIDKMEDQGAPQVDEWEARKYE</sequence>
<proteinExistence type="predicted"/>
<evidence type="ECO:0000313" key="2">
    <source>
        <dbReference type="EMBL" id="MEY8041661.1"/>
    </source>
</evidence>
<organism evidence="2 3">
    <name type="scientific">Saccharopolyspora cebuensis</name>
    <dbReference type="NCBI Taxonomy" id="418759"/>
    <lineage>
        <taxon>Bacteria</taxon>
        <taxon>Bacillati</taxon>
        <taxon>Actinomycetota</taxon>
        <taxon>Actinomycetes</taxon>
        <taxon>Pseudonocardiales</taxon>
        <taxon>Pseudonocardiaceae</taxon>
        <taxon>Saccharopolyspora</taxon>
    </lineage>
</organism>
<accession>A0ABV4CKQ9</accession>
<dbReference type="InterPro" id="IPR036689">
    <property type="entry name" value="ESAT-6-like_sf"/>
</dbReference>
<comment type="caution">
    <text evidence="2">The sequence shown here is derived from an EMBL/GenBank/DDBJ whole genome shotgun (WGS) entry which is preliminary data.</text>
</comment>
<dbReference type="SUPFAM" id="SSF140453">
    <property type="entry name" value="EsxAB dimer-like"/>
    <property type="match status" value="1"/>
</dbReference>
<reference evidence="2 3" key="1">
    <citation type="submission" date="2024-08" db="EMBL/GenBank/DDBJ databases">
        <title>Genome mining of Saccharopolyspora cebuensis PGLac3 from Nigerian medicinal plant.</title>
        <authorList>
            <person name="Ezeobiora C.E."/>
            <person name="Igbokwe N.H."/>
            <person name="Amin D.H."/>
            <person name="Mendie U.E."/>
        </authorList>
    </citation>
    <scope>NUCLEOTIDE SEQUENCE [LARGE SCALE GENOMIC DNA]</scope>
    <source>
        <strain evidence="2 3">PGLac3</strain>
    </source>
</reference>
<dbReference type="EMBL" id="JBGEHV010000040">
    <property type="protein sequence ID" value="MEY8041661.1"/>
    <property type="molecule type" value="Genomic_DNA"/>
</dbReference>
<dbReference type="Gene3D" id="1.10.287.1060">
    <property type="entry name" value="ESAT-6-like"/>
    <property type="match status" value="1"/>
</dbReference>
<dbReference type="InterPro" id="IPR028946">
    <property type="entry name" value="Ntox44"/>
</dbReference>
<keyword evidence="3" id="KW-1185">Reference proteome</keyword>
<dbReference type="Pfam" id="PF15607">
    <property type="entry name" value="Ntox44"/>
    <property type="match status" value="1"/>
</dbReference>
<dbReference type="Proteomes" id="UP001564626">
    <property type="component" value="Unassembled WGS sequence"/>
</dbReference>
<name>A0ABV4CKQ9_9PSEU</name>
<protein>
    <submittedName>
        <fullName evidence="2">Polymorphic toxin type 44 domain-containing protein</fullName>
    </submittedName>
</protein>